<dbReference type="GO" id="GO:0000978">
    <property type="term" value="F:RNA polymerase II cis-regulatory region sequence-specific DNA binding"/>
    <property type="evidence" value="ECO:0007669"/>
    <property type="project" value="TreeGrafter"/>
</dbReference>
<dbReference type="Proteomes" id="UP000191342">
    <property type="component" value="Unassembled WGS sequence"/>
</dbReference>
<dbReference type="GO" id="GO:0006351">
    <property type="term" value="P:DNA-templated transcription"/>
    <property type="evidence" value="ECO:0007669"/>
    <property type="project" value="InterPro"/>
</dbReference>
<dbReference type="CDD" id="cd12148">
    <property type="entry name" value="fungal_TF_MHR"/>
    <property type="match status" value="1"/>
</dbReference>
<protein>
    <recommendedName>
        <fullName evidence="4">Xylanolytic transcriptional activator regulatory domain-containing protein</fullName>
    </recommendedName>
</protein>
<keyword evidence="3" id="KW-0539">Nucleus</keyword>
<name>A0A1V6SFK5_9EURO</name>
<evidence type="ECO:0000256" key="1">
    <source>
        <dbReference type="ARBA" id="ARBA00023015"/>
    </source>
</evidence>
<dbReference type="GO" id="GO:0000981">
    <property type="term" value="F:DNA-binding transcription factor activity, RNA polymerase II-specific"/>
    <property type="evidence" value="ECO:0007669"/>
    <property type="project" value="TreeGrafter"/>
</dbReference>
<comment type="caution">
    <text evidence="5">The sequence shown here is derived from an EMBL/GenBank/DDBJ whole genome shotgun (WGS) entry which is preliminary data.</text>
</comment>
<keyword evidence="6" id="KW-1185">Reference proteome</keyword>
<dbReference type="PANTHER" id="PTHR47424">
    <property type="entry name" value="REGULATORY PROTEIN GAL4"/>
    <property type="match status" value="1"/>
</dbReference>
<sequence length="527" mass="59687">MTKDAPAFASQRPYQVHYGASSNISLVNHLFQYSNTRFGGDLPIFQVDDFSGYLGENSAETVETAMAQDNCQKSIFPVDELPLSLATEILERFLAVHQFLVPLQSPKALRGDLRVFYDPESRSALSNVRRRALLLVLAIGSLTTIHHRLANKLILEFNQSTVPSDDNLTTISIEIDCLLACYYTEKGFYNNAYLSIGSAIRKVFSAGLHRDPPQGSRSDLEIEEQRNLVWVLYNFESWICVHLGRPSSFTAVQLAVPLPKDPFFLALVRLSDIMAKCSNEIYIPTKGSLLPMWKSAVSLMSELHKYEDKVIATLGFGLHHRSQLGELDARQTILTTLYLHTIILVFRPFFIFSGKLKAQQVLSEYSHDSSPTNPPWLDKACDYVLDATKRLVNYIFIAMSSNQTVKDMRYNHVFLENCCAVLSYDILHDPNKMSANVPLITKSLLCLSQMRPGDSIQRIITSFQNLLEWINKGNSWSDTGSTEWLSLNDLNRSLEDCASPVIHDPSTWHHRKETIELLDDALRRVLF</sequence>
<feature type="domain" description="Xylanolytic transcriptional activator regulatory" evidence="4">
    <location>
        <begin position="192"/>
        <end position="265"/>
    </location>
</feature>
<dbReference type="GO" id="GO:0005634">
    <property type="term" value="C:nucleus"/>
    <property type="evidence" value="ECO:0007669"/>
    <property type="project" value="TreeGrafter"/>
</dbReference>
<keyword evidence="1" id="KW-0805">Transcription regulation</keyword>
<dbReference type="InterPro" id="IPR007219">
    <property type="entry name" value="XnlR_reg_dom"/>
</dbReference>
<keyword evidence="2" id="KW-0804">Transcription</keyword>
<evidence type="ECO:0000256" key="2">
    <source>
        <dbReference type="ARBA" id="ARBA00023163"/>
    </source>
</evidence>
<dbReference type="Pfam" id="PF04082">
    <property type="entry name" value="Fungal_trans"/>
    <property type="match status" value="1"/>
</dbReference>
<dbReference type="EMBL" id="MLQL01000062">
    <property type="protein sequence ID" value="OQE12801.1"/>
    <property type="molecule type" value="Genomic_DNA"/>
</dbReference>
<evidence type="ECO:0000256" key="3">
    <source>
        <dbReference type="ARBA" id="ARBA00023242"/>
    </source>
</evidence>
<organism evidence="5 6">
    <name type="scientific">Penicillium flavigenum</name>
    <dbReference type="NCBI Taxonomy" id="254877"/>
    <lineage>
        <taxon>Eukaryota</taxon>
        <taxon>Fungi</taxon>
        <taxon>Dikarya</taxon>
        <taxon>Ascomycota</taxon>
        <taxon>Pezizomycotina</taxon>
        <taxon>Eurotiomycetes</taxon>
        <taxon>Eurotiomycetidae</taxon>
        <taxon>Eurotiales</taxon>
        <taxon>Aspergillaceae</taxon>
        <taxon>Penicillium</taxon>
    </lineage>
</organism>
<dbReference type="GO" id="GO:0008270">
    <property type="term" value="F:zinc ion binding"/>
    <property type="evidence" value="ECO:0007669"/>
    <property type="project" value="InterPro"/>
</dbReference>
<dbReference type="OrthoDB" id="4363618at2759"/>
<evidence type="ECO:0000313" key="6">
    <source>
        <dbReference type="Proteomes" id="UP000191342"/>
    </source>
</evidence>
<dbReference type="AlphaFoldDB" id="A0A1V6SFK5"/>
<reference evidence="6" key="1">
    <citation type="journal article" date="2017" name="Nat. Microbiol.">
        <title>Global analysis of biosynthetic gene clusters reveals vast potential of secondary metabolite production in Penicillium species.</title>
        <authorList>
            <person name="Nielsen J.C."/>
            <person name="Grijseels S."/>
            <person name="Prigent S."/>
            <person name="Ji B."/>
            <person name="Dainat J."/>
            <person name="Nielsen K.F."/>
            <person name="Frisvad J.C."/>
            <person name="Workman M."/>
            <person name="Nielsen J."/>
        </authorList>
    </citation>
    <scope>NUCLEOTIDE SEQUENCE [LARGE SCALE GENOMIC DNA]</scope>
    <source>
        <strain evidence="6">IBT 14082</strain>
    </source>
</reference>
<dbReference type="InterPro" id="IPR051127">
    <property type="entry name" value="Fungal_SecMet_Regulators"/>
</dbReference>
<accession>A0A1V6SFK5</accession>
<evidence type="ECO:0000259" key="4">
    <source>
        <dbReference type="SMART" id="SM00906"/>
    </source>
</evidence>
<evidence type="ECO:0000313" key="5">
    <source>
        <dbReference type="EMBL" id="OQE12801.1"/>
    </source>
</evidence>
<dbReference type="GO" id="GO:0000435">
    <property type="term" value="P:positive regulation of transcription from RNA polymerase II promoter by galactose"/>
    <property type="evidence" value="ECO:0007669"/>
    <property type="project" value="TreeGrafter"/>
</dbReference>
<gene>
    <name evidence="5" type="ORF">PENFLA_c062G00448</name>
</gene>
<dbReference type="SMART" id="SM00906">
    <property type="entry name" value="Fungal_trans"/>
    <property type="match status" value="1"/>
</dbReference>
<dbReference type="PANTHER" id="PTHR47424:SF15">
    <property type="entry name" value="ZN(II)2CYS6 TRANSCRIPTION FACTOR (EUROFUNG)"/>
    <property type="match status" value="1"/>
</dbReference>
<proteinExistence type="predicted"/>